<evidence type="ECO:0000313" key="2">
    <source>
        <dbReference type="EMBL" id="OLQ12065.1"/>
    </source>
</evidence>
<dbReference type="OrthoDB" id="431756at2759"/>
<feature type="region of interest" description="Disordered" evidence="1">
    <location>
        <begin position="280"/>
        <end position="299"/>
    </location>
</feature>
<organism evidence="2 3">
    <name type="scientific">Symbiodinium microadriaticum</name>
    <name type="common">Dinoflagellate</name>
    <name type="synonym">Zooxanthella microadriatica</name>
    <dbReference type="NCBI Taxonomy" id="2951"/>
    <lineage>
        <taxon>Eukaryota</taxon>
        <taxon>Sar</taxon>
        <taxon>Alveolata</taxon>
        <taxon>Dinophyceae</taxon>
        <taxon>Suessiales</taxon>
        <taxon>Symbiodiniaceae</taxon>
        <taxon>Symbiodinium</taxon>
    </lineage>
</organism>
<dbReference type="AlphaFoldDB" id="A0A1Q9EXD9"/>
<dbReference type="OMA" id="WRHIREV"/>
<reference evidence="2 3" key="1">
    <citation type="submission" date="2016-02" db="EMBL/GenBank/DDBJ databases">
        <title>Genome analysis of coral dinoflagellate symbionts highlights evolutionary adaptations to a symbiotic lifestyle.</title>
        <authorList>
            <person name="Aranda M."/>
            <person name="Li Y."/>
            <person name="Liew Y.J."/>
            <person name="Baumgarten S."/>
            <person name="Simakov O."/>
            <person name="Wilson M."/>
            <person name="Piel J."/>
            <person name="Ashoor H."/>
            <person name="Bougouffa S."/>
            <person name="Bajic V.B."/>
            <person name="Ryu T."/>
            <person name="Ravasi T."/>
            <person name="Bayer T."/>
            <person name="Micklem G."/>
            <person name="Kim H."/>
            <person name="Bhak J."/>
            <person name="Lajeunesse T.C."/>
            <person name="Voolstra C.R."/>
        </authorList>
    </citation>
    <scope>NUCLEOTIDE SEQUENCE [LARGE SCALE GENOMIC DNA]</scope>
    <source>
        <strain evidence="2 3">CCMP2467</strain>
    </source>
</reference>
<protein>
    <submittedName>
        <fullName evidence="2">Uncharacterized protein</fullName>
    </submittedName>
</protein>
<feature type="compositionally biased region" description="Low complexity" evidence="1">
    <location>
        <begin position="59"/>
        <end position="75"/>
    </location>
</feature>
<sequence>MASSRLRATSRRFLPTLYLLLQKLEKPRRQRMLSVIFTQAQRLEMERWLLDRRPVVEAPAAPRRPAQRGGRAQRQTSLRGKRSRCSKKHAKTSTPGVVSRRRNGHWRHFAVVVVQRLELRSKEVDCHRRALQFHAALVAIKQEIGAELALGRLTALPGAVGDEALAALILGKVTAVLANFNLDADRDMGLNFRAVAPVIGTTLCGPVFHPRSFGAGIAGWRYLQLARGECSGRSMNLKEEQEVWARCRQVVSDIWEYAGRRMQDSAKRLDALEQKQTSRREETLCRKRKTQRATQEVSRQERREARIAKILATWTRLERLYPRRRTAMSSAKEL</sequence>
<proteinExistence type="predicted"/>
<comment type="caution">
    <text evidence="2">The sequence shown here is derived from an EMBL/GenBank/DDBJ whole genome shotgun (WGS) entry which is preliminary data.</text>
</comment>
<gene>
    <name evidence="2" type="ORF">AK812_SmicGene4043</name>
</gene>
<accession>A0A1Q9EXD9</accession>
<feature type="region of interest" description="Disordered" evidence="1">
    <location>
        <begin position="59"/>
        <end position="99"/>
    </location>
</feature>
<evidence type="ECO:0000313" key="3">
    <source>
        <dbReference type="Proteomes" id="UP000186817"/>
    </source>
</evidence>
<feature type="compositionally biased region" description="Basic residues" evidence="1">
    <location>
        <begin position="79"/>
        <end position="91"/>
    </location>
</feature>
<evidence type="ECO:0000256" key="1">
    <source>
        <dbReference type="SAM" id="MobiDB-lite"/>
    </source>
</evidence>
<name>A0A1Q9EXD9_SYMMI</name>
<dbReference type="EMBL" id="LSRX01000049">
    <property type="protein sequence ID" value="OLQ12065.1"/>
    <property type="molecule type" value="Genomic_DNA"/>
</dbReference>
<dbReference type="Proteomes" id="UP000186817">
    <property type="component" value="Unassembled WGS sequence"/>
</dbReference>
<keyword evidence="3" id="KW-1185">Reference proteome</keyword>